<comment type="caution">
    <text evidence="1">The sequence shown here is derived from an EMBL/GenBank/DDBJ whole genome shotgun (WGS) entry which is preliminary data.</text>
</comment>
<name>A0A8S4EZC5_PLUXY</name>
<sequence>MEAQWRRHVPDHDRYVVFAELVGKVSGWSARVSRCICVVSTCSLLLLEPRALRPRRRVPAHHVYRLSLSPHRDDLLAVHVRACPELTGSVEEVSQCSSSREPIDSAGCLFGVSIVNKFKKYM</sequence>
<proteinExistence type="predicted"/>
<evidence type="ECO:0000313" key="1">
    <source>
        <dbReference type="EMBL" id="CAG9120715.1"/>
    </source>
</evidence>
<protein>
    <submittedName>
        <fullName evidence="1">(diamondback moth) hypothetical protein</fullName>
    </submittedName>
</protein>
<keyword evidence="2" id="KW-1185">Reference proteome</keyword>
<dbReference type="EMBL" id="CAJHNJ030000024">
    <property type="protein sequence ID" value="CAG9120715.1"/>
    <property type="molecule type" value="Genomic_DNA"/>
</dbReference>
<dbReference type="AlphaFoldDB" id="A0A8S4EZC5"/>
<organism evidence="1 2">
    <name type="scientific">Plutella xylostella</name>
    <name type="common">Diamondback moth</name>
    <name type="synonym">Plutella maculipennis</name>
    <dbReference type="NCBI Taxonomy" id="51655"/>
    <lineage>
        <taxon>Eukaryota</taxon>
        <taxon>Metazoa</taxon>
        <taxon>Ecdysozoa</taxon>
        <taxon>Arthropoda</taxon>
        <taxon>Hexapoda</taxon>
        <taxon>Insecta</taxon>
        <taxon>Pterygota</taxon>
        <taxon>Neoptera</taxon>
        <taxon>Endopterygota</taxon>
        <taxon>Lepidoptera</taxon>
        <taxon>Glossata</taxon>
        <taxon>Ditrysia</taxon>
        <taxon>Yponomeutoidea</taxon>
        <taxon>Plutellidae</taxon>
        <taxon>Plutella</taxon>
    </lineage>
</organism>
<accession>A0A8S4EZC5</accession>
<dbReference type="Proteomes" id="UP000653454">
    <property type="component" value="Unassembled WGS sequence"/>
</dbReference>
<reference evidence="1" key="1">
    <citation type="submission" date="2020-11" db="EMBL/GenBank/DDBJ databases">
        <authorList>
            <person name="Whiteford S."/>
        </authorList>
    </citation>
    <scope>NUCLEOTIDE SEQUENCE</scope>
</reference>
<gene>
    <name evidence="1" type="ORF">PLXY2_LOCUS7251</name>
</gene>
<evidence type="ECO:0000313" key="2">
    <source>
        <dbReference type="Proteomes" id="UP000653454"/>
    </source>
</evidence>